<evidence type="ECO:0000313" key="2">
    <source>
        <dbReference type="EMBL" id="KIH98280.1"/>
    </source>
</evidence>
<dbReference type="OrthoDB" id="9799428at2"/>
<dbReference type="EMBL" id="JROO01000027">
    <property type="protein sequence ID" value="KIH98280.1"/>
    <property type="molecule type" value="Genomic_DNA"/>
</dbReference>
<dbReference type="AlphaFoldDB" id="A0A0C2JHB1"/>
<evidence type="ECO:0000313" key="3">
    <source>
        <dbReference type="Proteomes" id="UP000031675"/>
    </source>
</evidence>
<evidence type="ECO:0000259" key="1">
    <source>
        <dbReference type="PROSITE" id="PS51819"/>
    </source>
</evidence>
<sequence length="126" mass="14059">MANGTGLDGMLLASRVPERLREWYSSALEPQEASEVDQYRILTFRGFYLIIDRRDDIAATNPDPGRVVLNFDVEDARATVEGIEKAGTRWVAPLEDRDGSLFATATDPDGNYVQVVQISEEHRAAM</sequence>
<dbReference type="STRING" id="183763.LP52_14045"/>
<reference evidence="3" key="1">
    <citation type="journal article" date="2015" name="Chem. Biol.">
        <title>Structure, bioactivity, and resistance mechanism of streptomonomicin, an unusual lasso Peptide from an understudied halophilic actinomycete.</title>
        <authorList>
            <person name="Metelev M."/>
            <person name="Tietz J.I."/>
            <person name="Melby J.O."/>
            <person name="Blair P.M."/>
            <person name="Zhu L."/>
            <person name="Livnat I."/>
            <person name="Severinov K."/>
            <person name="Mitchell D.A."/>
        </authorList>
    </citation>
    <scope>NUCLEOTIDE SEQUENCE [LARGE SCALE GENOMIC DNA]</scope>
    <source>
        <strain evidence="3">YIM 90003</strain>
    </source>
</reference>
<feature type="domain" description="VOC" evidence="1">
    <location>
        <begin position="6"/>
        <end position="118"/>
    </location>
</feature>
<dbReference type="PROSITE" id="PS51819">
    <property type="entry name" value="VOC"/>
    <property type="match status" value="1"/>
</dbReference>
<protein>
    <submittedName>
        <fullName evidence="2">Glyoxalase</fullName>
    </submittedName>
</protein>
<dbReference type="InterPro" id="IPR041581">
    <property type="entry name" value="Glyoxalase_6"/>
</dbReference>
<dbReference type="InterPro" id="IPR037523">
    <property type="entry name" value="VOC_core"/>
</dbReference>
<dbReference type="Pfam" id="PF18029">
    <property type="entry name" value="Glyoxalase_6"/>
    <property type="match status" value="1"/>
</dbReference>
<dbReference type="SUPFAM" id="SSF54593">
    <property type="entry name" value="Glyoxalase/Bleomycin resistance protein/Dihydroxybiphenyl dioxygenase"/>
    <property type="match status" value="1"/>
</dbReference>
<dbReference type="InterPro" id="IPR029068">
    <property type="entry name" value="Glyas_Bleomycin-R_OHBP_Dase"/>
</dbReference>
<dbReference type="RefSeq" id="WP_040273923.1">
    <property type="nucleotide sequence ID" value="NZ_JROO01000027.1"/>
</dbReference>
<proteinExistence type="predicted"/>
<gene>
    <name evidence="2" type="ORF">LP52_14045</name>
</gene>
<comment type="caution">
    <text evidence="2">The sequence shown here is derived from an EMBL/GenBank/DDBJ whole genome shotgun (WGS) entry which is preliminary data.</text>
</comment>
<name>A0A0C2JHB1_9ACTN</name>
<keyword evidence="3" id="KW-1185">Reference proteome</keyword>
<dbReference type="Gene3D" id="3.10.180.10">
    <property type="entry name" value="2,3-Dihydroxybiphenyl 1,2-Dioxygenase, domain 1"/>
    <property type="match status" value="1"/>
</dbReference>
<organism evidence="2 3">
    <name type="scientific">Streptomonospora alba</name>
    <dbReference type="NCBI Taxonomy" id="183763"/>
    <lineage>
        <taxon>Bacteria</taxon>
        <taxon>Bacillati</taxon>
        <taxon>Actinomycetota</taxon>
        <taxon>Actinomycetes</taxon>
        <taxon>Streptosporangiales</taxon>
        <taxon>Nocardiopsidaceae</taxon>
        <taxon>Streptomonospora</taxon>
    </lineage>
</organism>
<dbReference type="CDD" id="cd06587">
    <property type="entry name" value="VOC"/>
    <property type="match status" value="1"/>
</dbReference>
<dbReference type="Proteomes" id="UP000031675">
    <property type="component" value="Unassembled WGS sequence"/>
</dbReference>
<accession>A0A0C2JHB1</accession>